<dbReference type="InterPro" id="IPR020472">
    <property type="entry name" value="WD40_PAC1"/>
</dbReference>
<dbReference type="AlphaFoldDB" id="A0A2B7WPM4"/>
<protein>
    <submittedName>
        <fullName evidence="4">Uncharacterized protein</fullName>
    </submittedName>
</protein>
<name>A0A2B7WPM4_9EURO</name>
<evidence type="ECO:0000313" key="5">
    <source>
        <dbReference type="Proteomes" id="UP000223968"/>
    </source>
</evidence>
<dbReference type="EMBL" id="PDNB01000225">
    <property type="protein sequence ID" value="PGG98441.1"/>
    <property type="molecule type" value="Genomic_DNA"/>
</dbReference>
<dbReference type="InterPro" id="IPR001680">
    <property type="entry name" value="WD40_rpt"/>
</dbReference>
<proteinExistence type="predicted"/>
<dbReference type="SUPFAM" id="SSF50978">
    <property type="entry name" value="WD40 repeat-like"/>
    <property type="match status" value="1"/>
</dbReference>
<dbReference type="PANTHER" id="PTHR19848:SF8">
    <property type="entry name" value="F-BOX AND WD REPEAT DOMAIN CONTAINING 7"/>
    <property type="match status" value="1"/>
</dbReference>
<dbReference type="PROSITE" id="PS50294">
    <property type="entry name" value="WD_REPEATS_REGION"/>
    <property type="match status" value="2"/>
</dbReference>
<dbReference type="InterPro" id="IPR036322">
    <property type="entry name" value="WD40_repeat_dom_sf"/>
</dbReference>
<dbReference type="Pfam" id="PF00400">
    <property type="entry name" value="WD40"/>
    <property type="match status" value="2"/>
</dbReference>
<evidence type="ECO:0000313" key="4">
    <source>
        <dbReference type="EMBL" id="PGG98441.1"/>
    </source>
</evidence>
<gene>
    <name evidence="4" type="ORF">AJ79_08882</name>
</gene>
<dbReference type="PANTHER" id="PTHR19848">
    <property type="entry name" value="WD40 REPEAT PROTEIN"/>
    <property type="match status" value="1"/>
</dbReference>
<dbReference type="InterPro" id="IPR019775">
    <property type="entry name" value="WD40_repeat_CS"/>
</dbReference>
<keyword evidence="5" id="KW-1185">Reference proteome</keyword>
<evidence type="ECO:0000256" key="1">
    <source>
        <dbReference type="ARBA" id="ARBA00022574"/>
    </source>
</evidence>
<keyword evidence="1 3" id="KW-0853">WD repeat</keyword>
<dbReference type="STRING" id="1447875.A0A2B7WPM4"/>
<reference evidence="4 5" key="1">
    <citation type="submission" date="2017-10" db="EMBL/GenBank/DDBJ databases">
        <title>Comparative genomics in systemic dimorphic fungi from Ajellomycetaceae.</title>
        <authorList>
            <person name="Munoz J.F."/>
            <person name="Mcewen J.G."/>
            <person name="Clay O.K."/>
            <person name="Cuomo C.A."/>
        </authorList>
    </citation>
    <scope>NUCLEOTIDE SEQUENCE [LARGE SCALE GENOMIC DNA]</scope>
    <source>
        <strain evidence="4 5">UAMH5409</strain>
    </source>
</reference>
<keyword evidence="2" id="KW-0677">Repeat</keyword>
<dbReference type="InterPro" id="IPR015943">
    <property type="entry name" value="WD40/YVTN_repeat-like_dom_sf"/>
</dbReference>
<evidence type="ECO:0000256" key="2">
    <source>
        <dbReference type="ARBA" id="ARBA00022737"/>
    </source>
</evidence>
<dbReference type="Gene3D" id="2.130.10.10">
    <property type="entry name" value="YVTN repeat-like/Quinoprotein amine dehydrogenase"/>
    <property type="match status" value="1"/>
</dbReference>
<dbReference type="Proteomes" id="UP000223968">
    <property type="component" value="Unassembled WGS sequence"/>
</dbReference>
<dbReference type="PROSITE" id="PS50082">
    <property type="entry name" value="WD_REPEATS_2"/>
    <property type="match status" value="2"/>
</dbReference>
<organism evidence="4 5">
    <name type="scientific">Helicocarpus griseus UAMH5409</name>
    <dbReference type="NCBI Taxonomy" id="1447875"/>
    <lineage>
        <taxon>Eukaryota</taxon>
        <taxon>Fungi</taxon>
        <taxon>Dikarya</taxon>
        <taxon>Ascomycota</taxon>
        <taxon>Pezizomycotina</taxon>
        <taxon>Eurotiomycetes</taxon>
        <taxon>Eurotiomycetidae</taxon>
        <taxon>Onygenales</taxon>
        <taxon>Ajellomycetaceae</taxon>
        <taxon>Helicocarpus</taxon>
    </lineage>
</organism>
<dbReference type="SMART" id="SM00320">
    <property type="entry name" value="WD40"/>
    <property type="match status" value="2"/>
</dbReference>
<accession>A0A2B7WPM4</accession>
<feature type="repeat" description="WD" evidence="3">
    <location>
        <begin position="7"/>
        <end position="41"/>
    </location>
</feature>
<comment type="caution">
    <text evidence="4">The sequence shown here is derived from an EMBL/GenBank/DDBJ whole genome shotgun (WGS) entry which is preliminary data.</text>
</comment>
<dbReference type="PRINTS" id="PR00320">
    <property type="entry name" value="GPROTEINBRPT"/>
</dbReference>
<dbReference type="OrthoDB" id="538223at2759"/>
<dbReference type="PROSITE" id="PS00678">
    <property type="entry name" value="WD_REPEATS_1"/>
    <property type="match status" value="2"/>
</dbReference>
<sequence length="197" mass="21670">MMFSLDVEAVMFSSDGKQIASASEDKTIRLWDASTGNHQKTLADHSDWVTAVVFSPDGKQITSASCDQTVRLWDVGASLHSVRLFGTSLGALRKFRKWHREIETPGTITTFTFSADGQFLRTNLGLFKVGDTGFNGGLSLKGGWICYGVAPVFLILPGLQPSCYDVRGDYITIGFADGRVLCLKFDCRALEQLFNLK</sequence>
<evidence type="ECO:0000256" key="3">
    <source>
        <dbReference type="PROSITE-ProRule" id="PRU00221"/>
    </source>
</evidence>
<feature type="repeat" description="WD" evidence="3">
    <location>
        <begin position="42"/>
        <end position="75"/>
    </location>
</feature>